<dbReference type="RefSeq" id="WP_142709393.1">
    <property type="nucleotide sequence ID" value="NZ_VIRS01000045.1"/>
</dbReference>
<dbReference type="PANTHER" id="PTHR30388">
    <property type="entry name" value="ALDEHYDE OXIDOREDUCTASE MOLYBDENUM COFACTOR ASSEMBLY PROTEIN"/>
    <property type="match status" value="1"/>
</dbReference>
<dbReference type="InterPro" id="IPR052698">
    <property type="entry name" value="MoCofactor_Util/Proc"/>
</dbReference>
<feature type="region of interest" description="Disordered" evidence="1">
    <location>
        <begin position="239"/>
        <end position="268"/>
    </location>
</feature>
<proteinExistence type="predicted"/>
<dbReference type="AlphaFoldDB" id="A0A545AFY0"/>
<dbReference type="PANTHER" id="PTHR30388:SF4">
    <property type="entry name" value="MOLYBDENUM COFACTOR INSERTION CHAPERONE PAOD"/>
    <property type="match status" value="1"/>
</dbReference>
<evidence type="ECO:0000256" key="1">
    <source>
        <dbReference type="SAM" id="MobiDB-lite"/>
    </source>
</evidence>
<dbReference type="EMBL" id="VIRS01000045">
    <property type="protein sequence ID" value="TQS40238.1"/>
    <property type="molecule type" value="Genomic_DNA"/>
</dbReference>
<evidence type="ECO:0000313" key="5">
    <source>
        <dbReference type="Proteomes" id="UP000317982"/>
    </source>
</evidence>
<evidence type="ECO:0000259" key="3">
    <source>
        <dbReference type="Pfam" id="PF13478"/>
    </source>
</evidence>
<dbReference type="OrthoDB" id="5242066at2"/>
<comment type="caution">
    <text evidence="4">The sequence shown here is derived from an EMBL/GenBank/DDBJ whole genome shotgun (WGS) entry which is preliminary data.</text>
</comment>
<evidence type="ECO:0000259" key="2">
    <source>
        <dbReference type="Pfam" id="PF02625"/>
    </source>
</evidence>
<gene>
    <name evidence="4" type="ORF">FL583_36085</name>
</gene>
<sequence>MAALTDRVAELVQAREPFVKATVVRAGKPASAHAGDTALVLADGVIEGFVGGSCAESSVRVHALAALGTGDPLLLRISAGAPSTVVEEGAVTVANPCLSGGSLEIFLEPQRPQPRLVVLGDTPIGSALAALGAPLGFLVESGGAVAGADAVVVASHGHGEEPVLEEALRAGVPYVGLVASRRRGAAVVASLEVTDADRARVHYPAGLDLGGRTAPEAALSILAEIVALRSTIDDERRTTVGGVSDRAGTRKPTSVTDRPADSGPVIPPGVRPIAVIDSHPGSAYRHDGPEVAIDPICGMTVAMTEDAIQAPGSDGGVVYFCAEGCRRRYLAGRE</sequence>
<dbReference type="Pfam" id="PF13478">
    <property type="entry name" value="XdhC_C"/>
    <property type="match status" value="1"/>
</dbReference>
<reference evidence="4 5" key="1">
    <citation type="submission" date="2019-07" db="EMBL/GenBank/DDBJ databases">
        <title>Cryptosporangium phraense sp. nov., isolated from plant litter.</title>
        <authorList>
            <person name="Suriyachadkun C."/>
        </authorList>
    </citation>
    <scope>NUCLEOTIDE SEQUENCE [LARGE SCALE GENOMIC DNA]</scope>
    <source>
        <strain evidence="4 5">A-T 5661</strain>
    </source>
</reference>
<dbReference type="InParanoid" id="A0A545AFY0"/>
<dbReference type="InterPro" id="IPR027051">
    <property type="entry name" value="XdhC_Rossmann_dom"/>
</dbReference>
<dbReference type="Gene3D" id="3.40.50.720">
    <property type="entry name" value="NAD(P)-binding Rossmann-like Domain"/>
    <property type="match status" value="1"/>
</dbReference>
<evidence type="ECO:0000313" key="4">
    <source>
        <dbReference type="EMBL" id="TQS40238.1"/>
    </source>
</evidence>
<dbReference type="Pfam" id="PF02625">
    <property type="entry name" value="XdhC_CoxI"/>
    <property type="match status" value="1"/>
</dbReference>
<dbReference type="Proteomes" id="UP000317982">
    <property type="component" value="Unassembled WGS sequence"/>
</dbReference>
<name>A0A545AFY0_9ACTN</name>
<dbReference type="InterPro" id="IPR003777">
    <property type="entry name" value="XdhC_CoxI"/>
</dbReference>
<feature type="domain" description="XdhC Rossmann" evidence="3">
    <location>
        <begin position="116"/>
        <end position="225"/>
    </location>
</feature>
<evidence type="ECO:0008006" key="6">
    <source>
        <dbReference type="Google" id="ProtNLM"/>
    </source>
</evidence>
<protein>
    <recommendedName>
        <fullName evidence="6">YHS domain-containing protein</fullName>
    </recommendedName>
</protein>
<feature type="domain" description="XdhC- CoxI" evidence="2">
    <location>
        <begin position="12"/>
        <end position="77"/>
    </location>
</feature>
<keyword evidence="5" id="KW-1185">Reference proteome</keyword>
<accession>A0A545AFY0</accession>
<organism evidence="4 5">
    <name type="scientific">Cryptosporangium phraense</name>
    <dbReference type="NCBI Taxonomy" id="2593070"/>
    <lineage>
        <taxon>Bacteria</taxon>
        <taxon>Bacillati</taxon>
        <taxon>Actinomycetota</taxon>
        <taxon>Actinomycetes</taxon>
        <taxon>Cryptosporangiales</taxon>
        <taxon>Cryptosporangiaceae</taxon>
        <taxon>Cryptosporangium</taxon>
    </lineage>
</organism>